<dbReference type="Pfam" id="PF13715">
    <property type="entry name" value="CarbopepD_reg_2"/>
    <property type="match status" value="1"/>
</dbReference>
<dbReference type="PANTHER" id="PTHR30069">
    <property type="entry name" value="TONB-DEPENDENT OUTER MEMBRANE RECEPTOR"/>
    <property type="match status" value="1"/>
</dbReference>
<dbReference type="InterPro" id="IPR023997">
    <property type="entry name" value="TonB-dep_OMP_SusC/RagA_CS"/>
</dbReference>
<dbReference type="GO" id="GO:0015344">
    <property type="term" value="F:siderophore uptake transmembrane transporter activity"/>
    <property type="evidence" value="ECO:0007669"/>
    <property type="project" value="TreeGrafter"/>
</dbReference>
<dbReference type="GO" id="GO:0009279">
    <property type="term" value="C:cell outer membrane"/>
    <property type="evidence" value="ECO:0007669"/>
    <property type="project" value="UniProtKB-SubCell"/>
</dbReference>
<dbReference type="SUPFAM" id="SSF49464">
    <property type="entry name" value="Carboxypeptidase regulatory domain-like"/>
    <property type="match status" value="1"/>
</dbReference>
<feature type="domain" description="TonB-dependent receptor plug" evidence="9">
    <location>
        <begin position="116"/>
        <end position="244"/>
    </location>
</feature>
<dbReference type="Gene3D" id="2.60.40.1120">
    <property type="entry name" value="Carboxypeptidase-like, regulatory domain"/>
    <property type="match status" value="1"/>
</dbReference>
<sequence>MLCLGAAGSAIAQQQAYTLQGRVTDERGQGLPGTTVLVGGTTQGASTDADGNYTFSAQLAPGSYTLTFSSIGFTAQNRSVTLGSVTSVTTNVTMREARQSLDDVVVVGSTVSTNRRELGNAISTVSGQELTRSGTGAVLNSLQGKVPGAQIVQNSGDPAGSISVRLRGIKSLSGSSDPLYVIDGVIISNSSVNVSQLAVSNDVGSAQVGQNRLADLNPNDIESINVLNGAAAAAIYGSRAANGVVLITTKRGRAGEVRVSAYASVNMNELRKSVPVNTYGKQFGFAGLRLYTIGGVTPAQVAANPGTTTVGITRAGVTTQLASNLVDVERYNYFDEIFQRSYGTDNGVSVSGGSENTQYLVSVGYFKNQGIVRGTDFTRYNIRTRLNQGLTKWARLTAGVAFSNSYADEKANGNVFYSPINSVNITNNIYDIRQRDANGNLRAVEPTRVNPLSTIEDMDFTQRVNRTISDLQLKLTPLRGLSVDYLIGADLYGQAGQSYIRPYPYQAQAGLPLARYPFGFASNAQLNALQLNSDLNVAYDRQLGENFKTTLLAGYSYQYVRQELTQARGQNLTPFITTISGAANNTLVSTYGIPEQFDLSGAYVQGTLGYRNLAFVTAAVRRDGSSKFSSSETNQYYPKVSGSLVVSDLGFWQNAGYAKAFNSLKLRASYGQAGGLTGIGSYDRFYQFSPVPFLGRSTYLPNSRLANERVRPERLTELEVGGDLGFLNDRIGLGITAYWQETEQLLANRNVAPSTGGLTIVTNVASIENKGVELQLTATPVRTANFSWDITALFNRNRNKVLELPGSGGQQQAIAIDNVAGAPVYLLAGQPVGVFYGSGYARNPDGSLLLTPQGFPQDERTRGQAVGATSYVPAREGNGQPGYGPGTAIANIVIGNPNPKWTGSFSTNVAFKKLSARILLDAVQGVDVFNADYRTRQGVGLGDLAEKELRGELPRGYIFAVYNTQEFRIDDGSFVKLREASLSYDLPTFTPLIRSLNVSLIGRNLVSWDNYKGFDPETSAGGTSDLLRAIDFGNVPIPRTYQLRVAASF</sequence>
<keyword evidence="2 8" id="KW-0813">Transport</keyword>
<dbReference type="PROSITE" id="PS52016">
    <property type="entry name" value="TONB_DEPENDENT_REC_3"/>
    <property type="match status" value="1"/>
</dbReference>
<keyword evidence="11" id="KW-1185">Reference proteome</keyword>
<dbReference type="PANTHER" id="PTHR30069:SF29">
    <property type="entry name" value="HEMOGLOBIN AND HEMOGLOBIN-HAPTOGLOBIN-BINDING PROTEIN 1-RELATED"/>
    <property type="match status" value="1"/>
</dbReference>
<name>A0A3B7RN98_9BACT</name>
<keyword evidence="3 8" id="KW-1134">Transmembrane beta strand</keyword>
<evidence type="ECO:0000256" key="1">
    <source>
        <dbReference type="ARBA" id="ARBA00004571"/>
    </source>
</evidence>
<evidence type="ECO:0000256" key="7">
    <source>
        <dbReference type="ARBA" id="ARBA00023237"/>
    </source>
</evidence>
<protein>
    <submittedName>
        <fullName evidence="10">SusC/RagA family TonB-linked outer membrane protein</fullName>
    </submittedName>
</protein>
<dbReference type="Pfam" id="PF07715">
    <property type="entry name" value="Plug"/>
    <property type="match status" value="1"/>
</dbReference>
<dbReference type="KEGG" id="hyh:D3Y59_00905"/>
<keyword evidence="6 8" id="KW-0472">Membrane</keyword>
<comment type="similarity">
    <text evidence="8">Belongs to the TonB-dependent receptor family.</text>
</comment>
<evidence type="ECO:0000256" key="6">
    <source>
        <dbReference type="ARBA" id="ARBA00023136"/>
    </source>
</evidence>
<keyword evidence="5" id="KW-0732">Signal</keyword>
<dbReference type="OrthoDB" id="9768177at2"/>
<evidence type="ECO:0000259" key="9">
    <source>
        <dbReference type="Pfam" id="PF07715"/>
    </source>
</evidence>
<dbReference type="GO" id="GO:0044718">
    <property type="term" value="P:siderophore transmembrane transport"/>
    <property type="evidence" value="ECO:0007669"/>
    <property type="project" value="TreeGrafter"/>
</dbReference>
<evidence type="ECO:0000256" key="4">
    <source>
        <dbReference type="ARBA" id="ARBA00022692"/>
    </source>
</evidence>
<dbReference type="InterPro" id="IPR039426">
    <property type="entry name" value="TonB-dep_rcpt-like"/>
</dbReference>
<keyword evidence="4 8" id="KW-0812">Transmembrane</keyword>
<organism evidence="10 11">
    <name type="scientific">Hymenobacter oligotrophus</name>
    <dbReference type="NCBI Taxonomy" id="2319843"/>
    <lineage>
        <taxon>Bacteria</taxon>
        <taxon>Pseudomonadati</taxon>
        <taxon>Bacteroidota</taxon>
        <taxon>Cytophagia</taxon>
        <taxon>Cytophagales</taxon>
        <taxon>Hymenobacteraceae</taxon>
        <taxon>Hymenobacter</taxon>
    </lineage>
</organism>
<dbReference type="EMBL" id="CP032317">
    <property type="protein sequence ID" value="AYA35737.1"/>
    <property type="molecule type" value="Genomic_DNA"/>
</dbReference>
<dbReference type="Gene3D" id="2.170.130.10">
    <property type="entry name" value="TonB-dependent receptor, plug domain"/>
    <property type="match status" value="1"/>
</dbReference>
<gene>
    <name evidence="10" type="ORF">D3Y59_00905</name>
</gene>
<dbReference type="InterPro" id="IPR012910">
    <property type="entry name" value="Plug_dom"/>
</dbReference>
<keyword evidence="7 8" id="KW-0998">Cell outer membrane</keyword>
<evidence type="ECO:0000256" key="5">
    <source>
        <dbReference type="ARBA" id="ARBA00022729"/>
    </source>
</evidence>
<evidence type="ECO:0000256" key="3">
    <source>
        <dbReference type="ARBA" id="ARBA00022452"/>
    </source>
</evidence>
<dbReference type="InterPro" id="IPR023996">
    <property type="entry name" value="TonB-dep_OMP_SusC/RagA"/>
</dbReference>
<evidence type="ECO:0000313" key="10">
    <source>
        <dbReference type="EMBL" id="AYA35737.1"/>
    </source>
</evidence>
<evidence type="ECO:0000256" key="8">
    <source>
        <dbReference type="PROSITE-ProRule" id="PRU01360"/>
    </source>
</evidence>
<dbReference type="AlphaFoldDB" id="A0A3B7RN98"/>
<dbReference type="SUPFAM" id="SSF56935">
    <property type="entry name" value="Porins"/>
    <property type="match status" value="1"/>
</dbReference>
<comment type="subcellular location">
    <subcellularLocation>
        <location evidence="1 8">Cell outer membrane</location>
        <topology evidence="1 8">Multi-pass membrane protein</topology>
    </subcellularLocation>
</comment>
<dbReference type="Proteomes" id="UP000262802">
    <property type="component" value="Chromosome"/>
</dbReference>
<accession>A0A3B7RN98</accession>
<evidence type="ECO:0000313" key="11">
    <source>
        <dbReference type="Proteomes" id="UP000262802"/>
    </source>
</evidence>
<evidence type="ECO:0000256" key="2">
    <source>
        <dbReference type="ARBA" id="ARBA00022448"/>
    </source>
</evidence>
<reference evidence="10 11" key="1">
    <citation type="submission" date="2018-09" db="EMBL/GenBank/DDBJ databases">
        <title>Hymenobacter medium sp. nov., isolated from R2A medium.</title>
        <authorList>
            <person name="Yingchao G."/>
        </authorList>
    </citation>
    <scope>NUCLEOTIDE SEQUENCE [LARGE SCALE GENOMIC DNA]</scope>
    <source>
        <strain evidence="11">sh-6</strain>
    </source>
</reference>
<dbReference type="NCBIfam" id="TIGR04057">
    <property type="entry name" value="SusC_RagA_signa"/>
    <property type="match status" value="1"/>
</dbReference>
<dbReference type="InterPro" id="IPR036942">
    <property type="entry name" value="Beta-barrel_TonB_sf"/>
</dbReference>
<dbReference type="InterPro" id="IPR037066">
    <property type="entry name" value="Plug_dom_sf"/>
</dbReference>
<proteinExistence type="inferred from homology"/>
<dbReference type="Gene3D" id="2.40.170.20">
    <property type="entry name" value="TonB-dependent receptor, beta-barrel domain"/>
    <property type="match status" value="1"/>
</dbReference>
<dbReference type="InterPro" id="IPR008969">
    <property type="entry name" value="CarboxyPept-like_regulatory"/>
</dbReference>
<dbReference type="NCBIfam" id="TIGR04056">
    <property type="entry name" value="OMP_RagA_SusC"/>
    <property type="match status" value="1"/>
</dbReference>